<dbReference type="Proteomes" id="UP000823775">
    <property type="component" value="Unassembled WGS sequence"/>
</dbReference>
<dbReference type="Pfam" id="PF03004">
    <property type="entry name" value="Transposase_24"/>
    <property type="match status" value="1"/>
</dbReference>
<feature type="region of interest" description="Disordered" evidence="1">
    <location>
        <begin position="147"/>
        <end position="186"/>
    </location>
</feature>
<feature type="compositionally biased region" description="Polar residues" evidence="1">
    <location>
        <begin position="163"/>
        <end position="186"/>
    </location>
</feature>
<evidence type="ECO:0000313" key="2">
    <source>
        <dbReference type="EMBL" id="MCE3215689.1"/>
    </source>
</evidence>
<reference evidence="2 3" key="1">
    <citation type="journal article" date="2021" name="BMC Genomics">
        <title>Datura genome reveals duplications of psychoactive alkaloid biosynthetic genes and high mutation rate following tissue culture.</title>
        <authorList>
            <person name="Rajewski A."/>
            <person name="Carter-House D."/>
            <person name="Stajich J."/>
            <person name="Litt A."/>
        </authorList>
    </citation>
    <scope>NUCLEOTIDE SEQUENCE [LARGE SCALE GENOMIC DNA]</scope>
    <source>
        <strain evidence="2">AR-01</strain>
    </source>
</reference>
<feature type="compositionally biased region" description="Basic and acidic residues" evidence="1">
    <location>
        <begin position="14"/>
        <end position="27"/>
    </location>
</feature>
<feature type="region of interest" description="Disordered" evidence="1">
    <location>
        <begin position="1"/>
        <end position="37"/>
    </location>
</feature>
<proteinExistence type="predicted"/>
<evidence type="ECO:0000256" key="1">
    <source>
        <dbReference type="SAM" id="MobiDB-lite"/>
    </source>
</evidence>
<dbReference type="InterPro" id="IPR004252">
    <property type="entry name" value="Probable_transposase_24"/>
</dbReference>
<organism evidence="2 3">
    <name type="scientific">Datura stramonium</name>
    <name type="common">Jimsonweed</name>
    <name type="synonym">Common thornapple</name>
    <dbReference type="NCBI Taxonomy" id="4076"/>
    <lineage>
        <taxon>Eukaryota</taxon>
        <taxon>Viridiplantae</taxon>
        <taxon>Streptophyta</taxon>
        <taxon>Embryophyta</taxon>
        <taxon>Tracheophyta</taxon>
        <taxon>Spermatophyta</taxon>
        <taxon>Magnoliopsida</taxon>
        <taxon>eudicotyledons</taxon>
        <taxon>Gunneridae</taxon>
        <taxon>Pentapetalae</taxon>
        <taxon>asterids</taxon>
        <taxon>lamiids</taxon>
        <taxon>Solanales</taxon>
        <taxon>Solanaceae</taxon>
        <taxon>Solanoideae</taxon>
        <taxon>Datureae</taxon>
        <taxon>Datura</taxon>
    </lineage>
</organism>
<feature type="compositionally biased region" description="Basic and acidic residues" evidence="1">
    <location>
        <begin position="152"/>
        <end position="162"/>
    </location>
</feature>
<accession>A0ABS8WS04</accession>
<name>A0ABS8WS04_DATST</name>
<keyword evidence="3" id="KW-1185">Reference proteome</keyword>
<feature type="region of interest" description="Disordered" evidence="1">
    <location>
        <begin position="95"/>
        <end position="120"/>
    </location>
</feature>
<protein>
    <submittedName>
        <fullName evidence="2">Uncharacterized protein</fullName>
    </submittedName>
</protein>
<gene>
    <name evidence="2" type="ORF">HAX54_003205</name>
</gene>
<dbReference type="EMBL" id="JACEIK010011463">
    <property type="protein sequence ID" value="MCE3215689.1"/>
    <property type="molecule type" value="Genomic_DNA"/>
</dbReference>
<comment type="caution">
    <text evidence="2">The sequence shown here is derived from an EMBL/GenBank/DDBJ whole genome shotgun (WGS) entry which is preliminary data.</text>
</comment>
<evidence type="ECO:0000313" key="3">
    <source>
        <dbReference type="Proteomes" id="UP000823775"/>
    </source>
</evidence>
<sequence length="186" mass="20796">MEQLMYGRNFTQDQTHDGESNELRTTDNEEQQNDESGNTNELVFILNCLYVSMLLKESVLKNDSHHEDRKSVVFFSIFSLNPRRASLSAYAQIGSGAASGSWPNKQKQQAKQKMPHTGGSKSIATLMDEKVENGIEPTRAQVFILTHKPRKDGRPLNEESAKTIDTINEKLSNSEGSNEQPPLSIA</sequence>